<proteinExistence type="predicted"/>
<evidence type="ECO:0000313" key="1">
    <source>
        <dbReference type="EMBL" id="XDK32556.1"/>
    </source>
</evidence>
<name>A0AB39HRC7_9BACI</name>
<accession>A0AB39HRC7</accession>
<reference evidence="1" key="1">
    <citation type="submission" date="2024-07" db="EMBL/GenBank/DDBJ databases">
        <title>Halotolerant mesophilic bacterium Ornithinibacillus sp. 4-3, sp. nov., isolated from soil.</title>
        <authorList>
            <person name="Sidarenka A.V."/>
            <person name="Guliayeva D.E."/>
            <person name="Leanovich S.I."/>
            <person name="Hileuskaya K.S."/>
            <person name="Akhremchuk A.E."/>
            <person name="Sikolenko M.A."/>
            <person name="Valentovich L.N."/>
        </authorList>
    </citation>
    <scope>NUCLEOTIDE SEQUENCE</scope>
    <source>
        <strain evidence="1">4-3</strain>
    </source>
</reference>
<gene>
    <name evidence="1" type="ORF">AB4Y30_16350</name>
</gene>
<dbReference type="RefSeq" id="WP_368653244.1">
    <property type="nucleotide sequence ID" value="NZ_CP162599.1"/>
</dbReference>
<protein>
    <submittedName>
        <fullName evidence="1">Uncharacterized protein</fullName>
    </submittedName>
</protein>
<dbReference type="EMBL" id="CP162599">
    <property type="protein sequence ID" value="XDK32556.1"/>
    <property type="molecule type" value="Genomic_DNA"/>
</dbReference>
<organism evidence="1">
    <name type="scientific">Ornithinibacillus sp. 4-3</name>
    <dbReference type="NCBI Taxonomy" id="3231488"/>
    <lineage>
        <taxon>Bacteria</taxon>
        <taxon>Bacillati</taxon>
        <taxon>Bacillota</taxon>
        <taxon>Bacilli</taxon>
        <taxon>Bacillales</taxon>
        <taxon>Bacillaceae</taxon>
        <taxon>Ornithinibacillus</taxon>
    </lineage>
</organism>
<dbReference type="AlphaFoldDB" id="A0AB39HRC7"/>
<sequence>MKQVSFYDYFPKQNDPLYIALSKVTEEKPIQLGNFTITLNTFGIYEILSDDIHEAKDSLDACYHYLNDLGKFADFQD</sequence>